<keyword evidence="2" id="KW-1185">Reference proteome</keyword>
<proteinExistence type="predicted"/>
<dbReference type="Proteomes" id="UP000682782">
    <property type="component" value="Chromosome"/>
</dbReference>
<accession>A0AC61MUY5</accession>
<reference evidence="1" key="1">
    <citation type="submission" date="2021-01" db="EMBL/GenBank/DDBJ databases">
        <title>Complete genome sequence of Clostridiales bacterium R-7.</title>
        <authorList>
            <person name="Mahoney-Kurpe S.C."/>
            <person name="Palevich N."/>
            <person name="Koike S."/>
            <person name="Moon C.D."/>
            <person name="Attwood G.T."/>
        </authorList>
    </citation>
    <scope>NUCLEOTIDE SEQUENCE</scope>
    <source>
        <strain evidence="1">R-7</strain>
    </source>
</reference>
<organism evidence="1 2">
    <name type="scientific">Aristaeella hokkaidonensis</name>
    <dbReference type="NCBI Taxonomy" id="3046382"/>
    <lineage>
        <taxon>Bacteria</taxon>
        <taxon>Bacillati</taxon>
        <taxon>Bacillota</taxon>
        <taxon>Clostridia</taxon>
        <taxon>Eubacteriales</taxon>
        <taxon>Aristaeellaceae</taxon>
        <taxon>Aristaeella</taxon>
    </lineage>
</organism>
<evidence type="ECO:0000313" key="2">
    <source>
        <dbReference type="Proteomes" id="UP000682782"/>
    </source>
</evidence>
<dbReference type="EMBL" id="CP068393">
    <property type="protein sequence ID" value="QUC66234.1"/>
    <property type="molecule type" value="Genomic_DNA"/>
</dbReference>
<gene>
    <name evidence="1" type="ORF">JYE49_10175</name>
</gene>
<name>A0AC61MUY5_9FIRM</name>
<sequence>MIVLLAVLLVVLACVGYIIWKNTVNQSAAVEEKPYSFEESAAKLIPVNMSCEDKGFRVTVMGALLTDRYLWIEYDIHDLEGGRLNHNYIFQNIEEWLDYNMDIKYTSGSANYVAAEPDHSYVIQKCMYNRIDSQDTLSVKLKSLPAMEKTSIQILPLLEQYGKSYEGVPVPSGKGWHMSYPTDMVPDEIRFIDSSLSLEQPFSDDPAMKNLLLGGIGWIDGRLHIQIHNADKNLKISSGSFYTGPVTIHSANRESNILSGNTIKLMWDEDSDYNMDWVEYAIEYKPEELEELDYYLDLYYIREILEGNWEFNIPLDQIRASSDVAAELDAQKDPMEDIGRTHIYVYNETGEAVTEIKMGSSTCRPSDGEGFPQGLLMGFGKGSESEKDRTFSYKTKSGYEYETTLHIEADKQVNLTLLSQEDGGGIKLTYLEPDPTVVPAGS</sequence>
<evidence type="ECO:0000313" key="1">
    <source>
        <dbReference type="EMBL" id="QUC66234.1"/>
    </source>
</evidence>
<protein>
    <submittedName>
        <fullName evidence="1">Uncharacterized protein</fullName>
    </submittedName>
</protein>